<feature type="non-terminal residue" evidence="1">
    <location>
        <position position="1"/>
    </location>
</feature>
<dbReference type="Proteomes" id="UP000663823">
    <property type="component" value="Unassembled WGS sequence"/>
</dbReference>
<name>A0A818YCZ1_9BILA</name>
<dbReference type="EMBL" id="CAJOAX010001823">
    <property type="protein sequence ID" value="CAF3748408.1"/>
    <property type="molecule type" value="Genomic_DNA"/>
</dbReference>
<evidence type="ECO:0000313" key="2">
    <source>
        <dbReference type="Proteomes" id="UP000663823"/>
    </source>
</evidence>
<proteinExistence type="predicted"/>
<evidence type="ECO:0000313" key="1">
    <source>
        <dbReference type="EMBL" id="CAF3748408.1"/>
    </source>
</evidence>
<reference evidence="1" key="1">
    <citation type="submission" date="2021-02" db="EMBL/GenBank/DDBJ databases">
        <authorList>
            <person name="Nowell W R."/>
        </authorList>
    </citation>
    <scope>NUCLEOTIDE SEQUENCE</scope>
</reference>
<accession>A0A818YCZ1</accession>
<protein>
    <submittedName>
        <fullName evidence="1">Uncharacterized protein</fullName>
    </submittedName>
</protein>
<feature type="non-terminal residue" evidence="1">
    <location>
        <position position="10"/>
    </location>
</feature>
<organism evidence="1 2">
    <name type="scientific">Rotaria sordida</name>
    <dbReference type="NCBI Taxonomy" id="392033"/>
    <lineage>
        <taxon>Eukaryota</taxon>
        <taxon>Metazoa</taxon>
        <taxon>Spiralia</taxon>
        <taxon>Gnathifera</taxon>
        <taxon>Rotifera</taxon>
        <taxon>Eurotatoria</taxon>
        <taxon>Bdelloidea</taxon>
        <taxon>Philodinida</taxon>
        <taxon>Philodinidae</taxon>
        <taxon>Rotaria</taxon>
    </lineage>
</organism>
<comment type="caution">
    <text evidence="1">The sequence shown here is derived from an EMBL/GenBank/DDBJ whole genome shotgun (WGS) entry which is preliminary data.</text>
</comment>
<sequence length="10" mass="1168">MGERQSTFVN</sequence>
<gene>
    <name evidence="1" type="ORF">OTI717_LOCUS15436</name>
</gene>